<organism evidence="16 17">
    <name type="scientific">Rheinheimera salexigens</name>
    <dbReference type="NCBI Taxonomy" id="1628148"/>
    <lineage>
        <taxon>Bacteria</taxon>
        <taxon>Pseudomonadati</taxon>
        <taxon>Pseudomonadota</taxon>
        <taxon>Gammaproteobacteria</taxon>
        <taxon>Chromatiales</taxon>
        <taxon>Chromatiaceae</taxon>
        <taxon>Rheinheimera</taxon>
    </lineage>
</organism>
<keyword evidence="5 11" id="KW-0812">Transmembrane</keyword>
<evidence type="ECO:0000313" key="16">
    <source>
        <dbReference type="EMBL" id="OEY69714.1"/>
    </source>
</evidence>
<dbReference type="InterPro" id="IPR039426">
    <property type="entry name" value="TonB-dep_rcpt-like"/>
</dbReference>
<dbReference type="PROSITE" id="PS52016">
    <property type="entry name" value="TONB_DEPENDENT_REC_3"/>
    <property type="match status" value="1"/>
</dbReference>
<comment type="subcellular location">
    <subcellularLocation>
        <location evidence="1 11">Cell outer membrane</location>
        <topology evidence="1 11">Multi-pass membrane protein</topology>
    </subcellularLocation>
</comment>
<keyword evidence="4" id="KW-0410">Iron transport</keyword>
<evidence type="ECO:0000256" key="12">
    <source>
        <dbReference type="RuleBase" id="RU003357"/>
    </source>
</evidence>
<reference evidence="17" key="1">
    <citation type="submission" date="2016-09" db="EMBL/GenBank/DDBJ databases">
        <authorList>
            <person name="Wan X."/>
            <person name="Hou S."/>
        </authorList>
    </citation>
    <scope>NUCLEOTIDE SEQUENCE [LARGE SCALE GENOMIC DNA]</scope>
    <source>
        <strain evidence="17">KH87</strain>
    </source>
</reference>
<dbReference type="GO" id="GO:0006826">
    <property type="term" value="P:iron ion transport"/>
    <property type="evidence" value="ECO:0007669"/>
    <property type="project" value="UniProtKB-KW"/>
</dbReference>
<evidence type="ECO:0000256" key="8">
    <source>
        <dbReference type="ARBA" id="ARBA00023077"/>
    </source>
</evidence>
<keyword evidence="8 12" id="KW-0798">TonB box</keyword>
<evidence type="ECO:0000259" key="14">
    <source>
        <dbReference type="Pfam" id="PF00593"/>
    </source>
</evidence>
<comment type="similarity">
    <text evidence="11 12">Belongs to the TonB-dependent receptor family.</text>
</comment>
<sequence length="734" mass="79902">MQTQFKYRYLRYAIFAALCAGTTTSVYAQEQENPAENVAEKKDAGIEVINVTSQRRIQSIQEVPLAVTGLGADALEIRQVSNVLDLQSQVPNINIAANTGTSSGARIFLRGVGEDESRITADPAVGIYVDGIYIGRQVGALFDLVDLERIEVLRGPQGTLYGRNSNGGAVKLISKGPDLGDNYGTAKVTIGSHDRLDARLTGNLAISDSTGIRATVLTRSRDGFHTLNPNGDFAEFAGTNLGKQSTKAFKANLLHEFNQDWSMNIGIDHTDDDSDPSPGSTMVGRDGDNNIFTIEPINGTVCNANTPVAFLPMGCLTNHFAEVKTSGVTLNVLGTFGDYDVEFLSGYRTMEDDMLSRVGFVYKQQTDQDQFSQEITVSSNYTGNFNFVTGLYYFTEDAKMDTVFVAPFELGLKTDALAIFFQSDYKFSDYTLTTGVRYTTETKDLDALAVSSGLNKVESRDFNNTNFTVALNRKFTENLMGYVSYANGFKSGGWSPDCFSSTACFLPVDEETIDTLEFGLRSDWMDNRLRVNATYFLNEYNDLQIASTVPGVGFTRFNVDETKTSGLELEVIYAATKNLSFNIILGTLDAEYSSVTLAQAGGLTNSGSSPTCNGVVSIECALSLELKNAPDYKATLGVTHIADLDIGTIVSRIDATVEDDSWNLVANAPESAKTSVGTMVNARVSFEPNSSAYKVAIWVRNLADHTYSAASTANSYQQYAAAPLTWGVDLEYRF</sequence>
<dbReference type="PANTHER" id="PTHR32552">
    <property type="entry name" value="FERRICHROME IRON RECEPTOR-RELATED"/>
    <property type="match status" value="1"/>
</dbReference>
<dbReference type="EMBL" id="MKEK01000001">
    <property type="protein sequence ID" value="OEY69714.1"/>
    <property type="molecule type" value="Genomic_DNA"/>
</dbReference>
<evidence type="ECO:0000256" key="2">
    <source>
        <dbReference type="ARBA" id="ARBA00022448"/>
    </source>
</evidence>
<evidence type="ECO:0000256" key="1">
    <source>
        <dbReference type="ARBA" id="ARBA00004571"/>
    </source>
</evidence>
<evidence type="ECO:0000256" key="4">
    <source>
        <dbReference type="ARBA" id="ARBA00022496"/>
    </source>
</evidence>
<dbReference type="InterPro" id="IPR036942">
    <property type="entry name" value="Beta-barrel_TonB_sf"/>
</dbReference>
<dbReference type="AlphaFoldDB" id="A0A1E7Q697"/>
<name>A0A1E7Q697_9GAMM</name>
<keyword evidence="17" id="KW-1185">Reference proteome</keyword>
<dbReference type="PANTHER" id="PTHR32552:SF81">
    <property type="entry name" value="TONB-DEPENDENT OUTER MEMBRANE RECEPTOR"/>
    <property type="match status" value="1"/>
</dbReference>
<accession>A0A1E7Q697</accession>
<evidence type="ECO:0000256" key="3">
    <source>
        <dbReference type="ARBA" id="ARBA00022452"/>
    </source>
</evidence>
<keyword evidence="13" id="KW-0732">Signal</keyword>
<dbReference type="GO" id="GO:0009279">
    <property type="term" value="C:cell outer membrane"/>
    <property type="evidence" value="ECO:0007669"/>
    <property type="project" value="UniProtKB-SubCell"/>
</dbReference>
<evidence type="ECO:0000256" key="5">
    <source>
        <dbReference type="ARBA" id="ARBA00022692"/>
    </source>
</evidence>
<gene>
    <name evidence="16" type="ORF">BI198_09185</name>
</gene>
<keyword evidence="7" id="KW-0406">Ion transport</keyword>
<evidence type="ECO:0000256" key="11">
    <source>
        <dbReference type="PROSITE-ProRule" id="PRU01360"/>
    </source>
</evidence>
<evidence type="ECO:0000256" key="9">
    <source>
        <dbReference type="ARBA" id="ARBA00023136"/>
    </source>
</evidence>
<keyword evidence="2 11" id="KW-0813">Transport</keyword>
<dbReference type="SUPFAM" id="SSF56935">
    <property type="entry name" value="Porins"/>
    <property type="match status" value="1"/>
</dbReference>
<feature type="signal peptide" evidence="13">
    <location>
        <begin position="1"/>
        <end position="28"/>
    </location>
</feature>
<feature type="domain" description="TonB-dependent receptor-like beta-barrel" evidence="14">
    <location>
        <begin position="206"/>
        <end position="702"/>
    </location>
</feature>
<keyword evidence="9 11" id="KW-0472">Membrane</keyword>
<dbReference type="Gene3D" id="2.40.170.20">
    <property type="entry name" value="TonB-dependent receptor, beta-barrel domain"/>
    <property type="match status" value="1"/>
</dbReference>
<keyword evidence="6" id="KW-0408">Iron</keyword>
<evidence type="ECO:0000313" key="17">
    <source>
        <dbReference type="Proteomes" id="UP000242258"/>
    </source>
</evidence>
<evidence type="ECO:0000256" key="6">
    <source>
        <dbReference type="ARBA" id="ARBA00023004"/>
    </source>
</evidence>
<keyword evidence="10 11" id="KW-0998">Cell outer membrane</keyword>
<protein>
    <submittedName>
        <fullName evidence="16">Ligand-gated channel</fullName>
    </submittedName>
</protein>
<dbReference type="InterPro" id="IPR012910">
    <property type="entry name" value="Plug_dom"/>
</dbReference>
<dbReference type="Pfam" id="PF00593">
    <property type="entry name" value="TonB_dep_Rec_b-barrel"/>
    <property type="match status" value="1"/>
</dbReference>
<keyword evidence="3 11" id="KW-1134">Transmembrane beta strand</keyword>
<comment type="caution">
    <text evidence="16">The sequence shown here is derived from an EMBL/GenBank/DDBJ whole genome shotgun (WGS) entry which is preliminary data.</text>
</comment>
<dbReference type="STRING" id="1628148.BI198_09185"/>
<evidence type="ECO:0000256" key="10">
    <source>
        <dbReference type="ARBA" id="ARBA00023237"/>
    </source>
</evidence>
<dbReference type="RefSeq" id="WP_070049284.1">
    <property type="nucleotide sequence ID" value="NZ_CBCSDO010000004.1"/>
</dbReference>
<dbReference type="Pfam" id="PF07715">
    <property type="entry name" value="Plug"/>
    <property type="match status" value="1"/>
</dbReference>
<feature type="chain" id="PRO_5009200428" evidence="13">
    <location>
        <begin position="29"/>
        <end position="734"/>
    </location>
</feature>
<evidence type="ECO:0000256" key="7">
    <source>
        <dbReference type="ARBA" id="ARBA00023065"/>
    </source>
</evidence>
<proteinExistence type="inferred from homology"/>
<dbReference type="InterPro" id="IPR000531">
    <property type="entry name" value="Beta-barrel_TonB"/>
</dbReference>
<dbReference type="Proteomes" id="UP000242258">
    <property type="component" value="Unassembled WGS sequence"/>
</dbReference>
<dbReference type="OrthoDB" id="5987490at2"/>
<feature type="domain" description="TonB-dependent receptor plug" evidence="15">
    <location>
        <begin position="60"/>
        <end position="169"/>
    </location>
</feature>
<evidence type="ECO:0000259" key="15">
    <source>
        <dbReference type="Pfam" id="PF07715"/>
    </source>
</evidence>
<evidence type="ECO:0000256" key="13">
    <source>
        <dbReference type="SAM" id="SignalP"/>
    </source>
</evidence>